<comment type="caution">
    <text evidence="5">Lacks conserved residue(s) required for the propagation of feature annotation.</text>
</comment>
<dbReference type="SUPFAM" id="SSF49854">
    <property type="entry name" value="Spermadhesin, CUB domain"/>
    <property type="match status" value="6"/>
</dbReference>
<dbReference type="GO" id="GO:0003677">
    <property type="term" value="F:DNA binding"/>
    <property type="evidence" value="ECO:0007669"/>
    <property type="project" value="UniProtKB-KW"/>
</dbReference>
<evidence type="ECO:0000256" key="2">
    <source>
        <dbReference type="ARBA" id="ARBA00022737"/>
    </source>
</evidence>
<dbReference type="Proteomes" id="UP000499080">
    <property type="component" value="Unassembled WGS sequence"/>
</dbReference>
<proteinExistence type="predicted"/>
<evidence type="ECO:0000256" key="1">
    <source>
        <dbReference type="ARBA" id="ARBA00004123"/>
    </source>
</evidence>
<evidence type="ECO:0000259" key="6">
    <source>
        <dbReference type="PROSITE" id="PS01180"/>
    </source>
</evidence>
<dbReference type="Gene3D" id="1.10.10.60">
    <property type="entry name" value="Homeodomain-like"/>
    <property type="match status" value="1"/>
</dbReference>
<evidence type="ECO:0000256" key="5">
    <source>
        <dbReference type="PROSITE-ProRule" id="PRU00059"/>
    </source>
</evidence>
<organism evidence="8 9">
    <name type="scientific">Araneus ventricosus</name>
    <name type="common">Orbweaver spider</name>
    <name type="synonym">Epeira ventricosa</name>
    <dbReference type="NCBI Taxonomy" id="182803"/>
    <lineage>
        <taxon>Eukaryota</taxon>
        <taxon>Metazoa</taxon>
        <taxon>Ecdysozoa</taxon>
        <taxon>Arthropoda</taxon>
        <taxon>Chelicerata</taxon>
        <taxon>Arachnida</taxon>
        <taxon>Araneae</taxon>
        <taxon>Araneomorphae</taxon>
        <taxon>Entelegynae</taxon>
        <taxon>Araneoidea</taxon>
        <taxon>Araneidae</taxon>
        <taxon>Araneus</taxon>
    </lineage>
</organism>
<dbReference type="Gene3D" id="2.60.120.290">
    <property type="entry name" value="Spermadhesin, CUB domain"/>
    <property type="match status" value="6"/>
</dbReference>
<dbReference type="OrthoDB" id="6425279at2759"/>
<feature type="domain" description="CUB" evidence="6">
    <location>
        <begin position="571"/>
        <end position="690"/>
    </location>
</feature>
<keyword evidence="3" id="KW-0238">DNA-binding</keyword>
<comment type="caution">
    <text evidence="8">The sequence shown here is derived from an EMBL/GenBank/DDBJ whole genome shotgun (WGS) entry which is preliminary data.</text>
</comment>
<feature type="domain" description="CUB" evidence="6">
    <location>
        <begin position="695"/>
        <end position="812"/>
    </location>
</feature>
<dbReference type="InterPro" id="IPR000859">
    <property type="entry name" value="CUB_dom"/>
</dbReference>
<evidence type="ECO:0000256" key="3">
    <source>
        <dbReference type="ARBA" id="ARBA00023125"/>
    </source>
</evidence>
<dbReference type="PANTHER" id="PTHR24251">
    <property type="entry name" value="OVOCHYMASE-RELATED"/>
    <property type="match status" value="1"/>
</dbReference>
<evidence type="ECO:0000256" key="4">
    <source>
        <dbReference type="ARBA" id="ARBA00023157"/>
    </source>
</evidence>
<accession>A0A4Y2QYX6</accession>
<dbReference type="GO" id="GO:0005634">
    <property type="term" value="C:nucleus"/>
    <property type="evidence" value="ECO:0007669"/>
    <property type="project" value="UniProtKB-SubCell"/>
</dbReference>
<dbReference type="AlphaFoldDB" id="A0A4Y2QYX6"/>
<feature type="domain" description="CUB" evidence="6">
    <location>
        <begin position="449"/>
        <end position="566"/>
    </location>
</feature>
<feature type="domain" description="CUB" evidence="6">
    <location>
        <begin position="204"/>
        <end position="324"/>
    </location>
</feature>
<evidence type="ECO:0000313" key="8">
    <source>
        <dbReference type="EMBL" id="GBN68390.1"/>
    </source>
</evidence>
<feature type="domain" description="CUB" evidence="6">
    <location>
        <begin position="84"/>
        <end position="203"/>
    </location>
</feature>
<sequence>MGRSVDARDVFFPLRKPFKNTENDEVDKANLRWFHEIMAQSFPISRPVISENAKRFVHLLGYKDFKSRNGWIFSCRDVYAREPCWEEVTLSSNGTIIVNSHNYPENYPDGIDCTYILHAPYYQHVELNITDLEMEDWAPVCQFDRLQVFYMTDPNRDDWHLNSTLCGRLDNFTVASPTNLMKLNFKTDGDQNYRGFHAIGWSKCGSRFGGPNGVVKSEFIHSEVAQMSPFIGLSCEYIITVRSRRTIRVSFDRFNVPSDSTCNTNYIMIKNGGSSSSPYLGSGKYCGSSLPANMETSSNELHVKVVINSISMGVPDFEMHYSEVSMGCGGHLYLTPDDPYVEITSPNYPSPPVHDVECEWIISSPAGTRMRMDFDEEFHMTPQCDGDGEVEYLQINDGGTEMAPPLHRFCGNEQPSSVMSTGNAIYAKYVTAVPNPQAGFKARVRIAVCGGTISAYSATISSPNYPNNYGNSQECEWYLKVKLHYGIVLTLTDLKTPIAPRGQNCTVTDYLEIRNLDENGEVLGIYCGTHNNSRIVINVPASTAYVKFKSNSAQTDKGFALQMDGNYNDGCGDYIEGQMGVITSPNYPNAVSAARDCNWRISAPEGRRVKLTFEEFNLPRDETTGICLSYLQVYNATYWRHGNRPPPNAEKICGNTLPAPIDSSNSLMIMTLHTRGLSPGQGFSLTYTTDEESICGGLLQLPSGVIETPALPVDSDSYIDCKWRIPDEGPGNQTLVMRFDVVDVPGIPSNYCRDGIVYFIAPTPAGRMYLGRVCGNYTTEVLITSPTLAVLTRMVANLGKPMRGVHGTYNVSSK</sequence>
<dbReference type="SUPFAM" id="SSF46689">
    <property type="entry name" value="Homeodomain-like"/>
    <property type="match status" value="1"/>
</dbReference>
<reference evidence="8 9" key="1">
    <citation type="journal article" date="2019" name="Sci. Rep.">
        <title>Orb-weaving spider Araneus ventricosus genome elucidates the spidroin gene catalogue.</title>
        <authorList>
            <person name="Kono N."/>
            <person name="Nakamura H."/>
            <person name="Ohtoshi R."/>
            <person name="Moran D.A.P."/>
            <person name="Shinohara A."/>
            <person name="Yoshida Y."/>
            <person name="Fujiwara M."/>
            <person name="Mori M."/>
            <person name="Tomita M."/>
            <person name="Arakawa K."/>
        </authorList>
    </citation>
    <scope>NUCLEOTIDE SEQUENCE [LARGE SCALE GENOMIC DNA]</scope>
</reference>
<dbReference type="CDD" id="cd00041">
    <property type="entry name" value="CUB"/>
    <property type="match status" value="5"/>
</dbReference>
<dbReference type="Pfam" id="PF00431">
    <property type="entry name" value="CUB"/>
    <property type="match status" value="5"/>
</dbReference>
<feature type="domain" description="HTH CENPB-type" evidence="7">
    <location>
        <begin position="14"/>
        <end position="85"/>
    </location>
</feature>
<gene>
    <name evidence="8" type="primary">CUBN_4</name>
    <name evidence="8" type="ORF">AVEN_49977_2</name>
</gene>
<dbReference type="EMBL" id="BGPR01015202">
    <property type="protein sequence ID" value="GBN68390.1"/>
    <property type="molecule type" value="Genomic_DNA"/>
</dbReference>
<feature type="domain" description="CUB" evidence="6">
    <location>
        <begin position="328"/>
        <end position="447"/>
    </location>
</feature>
<dbReference type="InterPro" id="IPR035914">
    <property type="entry name" value="Sperma_CUB_dom_sf"/>
</dbReference>
<keyword evidence="4" id="KW-1015">Disulfide bond</keyword>
<dbReference type="SMART" id="SM00042">
    <property type="entry name" value="CUB"/>
    <property type="match status" value="6"/>
</dbReference>
<evidence type="ECO:0000313" key="9">
    <source>
        <dbReference type="Proteomes" id="UP000499080"/>
    </source>
</evidence>
<dbReference type="PROSITE" id="PS51253">
    <property type="entry name" value="HTH_CENPB"/>
    <property type="match status" value="1"/>
</dbReference>
<dbReference type="InterPro" id="IPR006600">
    <property type="entry name" value="HTH_CenpB_DNA-bd_dom"/>
</dbReference>
<name>A0A4Y2QYX6_ARAVE</name>
<dbReference type="InterPro" id="IPR009057">
    <property type="entry name" value="Homeodomain-like_sf"/>
</dbReference>
<evidence type="ECO:0000259" key="7">
    <source>
        <dbReference type="PROSITE" id="PS51253"/>
    </source>
</evidence>
<dbReference type="PANTHER" id="PTHR24251:SF37">
    <property type="entry name" value="CUB DOMAIN-CONTAINING PROTEIN"/>
    <property type="match status" value="1"/>
</dbReference>
<dbReference type="PROSITE" id="PS01180">
    <property type="entry name" value="CUB"/>
    <property type="match status" value="6"/>
</dbReference>
<comment type="subcellular location">
    <subcellularLocation>
        <location evidence="1">Nucleus</location>
    </subcellularLocation>
</comment>
<keyword evidence="2" id="KW-0677">Repeat</keyword>
<keyword evidence="9" id="KW-1185">Reference proteome</keyword>
<protein>
    <submittedName>
        <fullName evidence="8">Cubilin</fullName>
    </submittedName>
</protein>
<dbReference type="Pfam" id="PF03221">
    <property type="entry name" value="HTH_Tnp_Tc5"/>
    <property type="match status" value="1"/>
</dbReference>